<name>A0ABW5WZM6_9STAP</name>
<dbReference type="PIRSF" id="PIRSF021700">
    <property type="entry name" value="3_dmu_93_MTrfase"/>
    <property type="match status" value="1"/>
</dbReference>
<protein>
    <submittedName>
        <fullName evidence="2">VOC family protein</fullName>
    </submittedName>
</protein>
<gene>
    <name evidence="2" type="ORF">ACFSX4_13555</name>
</gene>
<dbReference type="RefSeq" id="WP_377775802.1">
    <property type="nucleotide sequence ID" value="NZ_JBHUOQ010000005.1"/>
</dbReference>
<dbReference type="SUPFAM" id="SSF54593">
    <property type="entry name" value="Glyoxalase/Bleomycin resistance protein/Dihydroxybiphenyl dioxygenase"/>
    <property type="match status" value="1"/>
</dbReference>
<dbReference type="Pfam" id="PF06983">
    <property type="entry name" value="3-dmu-9_3-mt"/>
    <property type="match status" value="1"/>
</dbReference>
<dbReference type="InterPro" id="IPR009725">
    <property type="entry name" value="3_dmu_93_MTrfase"/>
</dbReference>
<evidence type="ECO:0000313" key="3">
    <source>
        <dbReference type="Proteomes" id="UP001597519"/>
    </source>
</evidence>
<dbReference type="InterPro" id="IPR028973">
    <property type="entry name" value="PhnB-like"/>
</dbReference>
<evidence type="ECO:0000313" key="2">
    <source>
        <dbReference type="EMBL" id="MFD2831497.1"/>
    </source>
</evidence>
<dbReference type="PANTHER" id="PTHR33990">
    <property type="entry name" value="PROTEIN YJDN-RELATED"/>
    <property type="match status" value="1"/>
</dbReference>
<dbReference type="CDD" id="cd06588">
    <property type="entry name" value="PhnB_like"/>
    <property type="match status" value="1"/>
</dbReference>
<dbReference type="InterPro" id="IPR029068">
    <property type="entry name" value="Glyas_Bleomycin-R_OHBP_Dase"/>
</dbReference>
<feature type="domain" description="PhnB-like" evidence="1">
    <location>
        <begin position="3"/>
        <end position="126"/>
    </location>
</feature>
<proteinExistence type="predicted"/>
<sequence>MKSIIPSLTFNGNALEAVHFYQDTFRDAELKLLQMHDEESHMSGQVMQAVLSVQGQMIQLNDNQIPNEFKFTPSMSFLIDTFTLDEAENYYRKLKRNGAILVPFDDYGSRDYFGWVQDQYGVCWQINFRQ</sequence>
<reference evidence="3" key="1">
    <citation type="journal article" date="2019" name="Int. J. Syst. Evol. Microbiol.">
        <title>The Global Catalogue of Microorganisms (GCM) 10K type strain sequencing project: providing services to taxonomists for standard genome sequencing and annotation.</title>
        <authorList>
            <consortium name="The Broad Institute Genomics Platform"/>
            <consortium name="The Broad Institute Genome Sequencing Center for Infectious Disease"/>
            <person name="Wu L."/>
            <person name="Ma J."/>
        </authorList>
    </citation>
    <scope>NUCLEOTIDE SEQUENCE [LARGE SCALE GENOMIC DNA]</scope>
    <source>
        <strain evidence="3">KCTC 33575</strain>
    </source>
</reference>
<keyword evidence="3" id="KW-1185">Reference proteome</keyword>
<dbReference type="Proteomes" id="UP001597519">
    <property type="component" value="Unassembled WGS sequence"/>
</dbReference>
<evidence type="ECO:0000259" key="1">
    <source>
        <dbReference type="Pfam" id="PF06983"/>
    </source>
</evidence>
<dbReference type="EMBL" id="JBHUOQ010000005">
    <property type="protein sequence ID" value="MFD2831497.1"/>
    <property type="molecule type" value="Genomic_DNA"/>
</dbReference>
<dbReference type="Gene3D" id="3.10.180.10">
    <property type="entry name" value="2,3-Dihydroxybiphenyl 1,2-Dioxygenase, domain 1"/>
    <property type="match status" value="1"/>
</dbReference>
<organism evidence="2 3">
    <name type="scientific">Corticicoccus populi</name>
    <dbReference type="NCBI Taxonomy" id="1812821"/>
    <lineage>
        <taxon>Bacteria</taxon>
        <taxon>Bacillati</taxon>
        <taxon>Bacillota</taxon>
        <taxon>Bacilli</taxon>
        <taxon>Bacillales</taxon>
        <taxon>Staphylococcaceae</taxon>
        <taxon>Corticicoccus</taxon>
    </lineage>
</organism>
<accession>A0ABW5WZM6</accession>
<comment type="caution">
    <text evidence="2">The sequence shown here is derived from an EMBL/GenBank/DDBJ whole genome shotgun (WGS) entry which is preliminary data.</text>
</comment>